<dbReference type="Gene3D" id="2.40.160.20">
    <property type="match status" value="1"/>
</dbReference>
<comment type="similarity">
    <text evidence="1">Belongs to the UPF0311 family.</text>
</comment>
<protein>
    <recommendedName>
        <fullName evidence="1">UPF0311 protein GCM10023169_00450</fullName>
    </recommendedName>
</protein>
<keyword evidence="3" id="KW-1185">Reference proteome</keyword>
<dbReference type="HAMAP" id="MF_00775">
    <property type="entry name" value="UPF0311"/>
    <property type="match status" value="1"/>
</dbReference>
<evidence type="ECO:0000313" key="3">
    <source>
        <dbReference type="Proteomes" id="UP001500622"/>
    </source>
</evidence>
<organism evidence="2 3">
    <name type="scientific">Georgenia halophila</name>
    <dbReference type="NCBI Taxonomy" id="620889"/>
    <lineage>
        <taxon>Bacteria</taxon>
        <taxon>Bacillati</taxon>
        <taxon>Actinomycetota</taxon>
        <taxon>Actinomycetes</taxon>
        <taxon>Micrococcales</taxon>
        <taxon>Bogoriellaceae</taxon>
        <taxon>Georgenia</taxon>
    </lineage>
</organism>
<proteinExistence type="inferred from homology"/>
<dbReference type="Pfam" id="PF11578">
    <property type="entry name" value="DUF3237"/>
    <property type="match status" value="1"/>
</dbReference>
<dbReference type="EMBL" id="BAABGN010000001">
    <property type="protein sequence ID" value="GAA4414770.1"/>
    <property type="molecule type" value="Genomic_DNA"/>
</dbReference>
<dbReference type="InterPro" id="IPR020915">
    <property type="entry name" value="UPF0311"/>
</dbReference>
<evidence type="ECO:0000313" key="2">
    <source>
        <dbReference type="EMBL" id="GAA4414770.1"/>
    </source>
</evidence>
<sequence length="162" mass="17852">MHVATVTGMTPTPPALTFLATVSVRVEKPVEVGPSVDGHRRIIPIAGGTVEGPELRGTVLPGGADFQILRTESLTELRAEYAIEADDGERIYVRNHGIRSGDPEDVARLVRGQPVDPGRIYFRCTPLLEPTGERWAWLRSRLTVGTGERHPDEVRLHIFVVE</sequence>
<name>A0ABP8KRW9_9MICO</name>
<accession>A0ABP8KRW9</accession>
<dbReference type="Proteomes" id="UP001500622">
    <property type="component" value="Unassembled WGS sequence"/>
</dbReference>
<dbReference type="PANTHER" id="PTHR37315">
    <property type="entry name" value="UPF0311 PROTEIN BLR7842"/>
    <property type="match status" value="1"/>
</dbReference>
<reference evidence="3" key="1">
    <citation type="journal article" date="2019" name="Int. J. Syst. Evol. Microbiol.">
        <title>The Global Catalogue of Microorganisms (GCM) 10K type strain sequencing project: providing services to taxonomists for standard genome sequencing and annotation.</title>
        <authorList>
            <consortium name="The Broad Institute Genomics Platform"/>
            <consortium name="The Broad Institute Genome Sequencing Center for Infectious Disease"/>
            <person name="Wu L."/>
            <person name="Ma J."/>
        </authorList>
    </citation>
    <scope>NUCLEOTIDE SEQUENCE [LARGE SCALE GENOMIC DNA]</scope>
    <source>
        <strain evidence="3">JCM 17810</strain>
    </source>
</reference>
<gene>
    <name evidence="2" type="ORF">GCM10023169_00450</name>
</gene>
<evidence type="ECO:0000256" key="1">
    <source>
        <dbReference type="HAMAP-Rule" id="MF_00775"/>
    </source>
</evidence>
<dbReference type="PANTHER" id="PTHR37315:SF1">
    <property type="entry name" value="UPF0311 PROTEIN BLR7842"/>
    <property type="match status" value="1"/>
</dbReference>
<comment type="caution">
    <text evidence="2">The sequence shown here is derived from an EMBL/GenBank/DDBJ whole genome shotgun (WGS) entry which is preliminary data.</text>
</comment>